<keyword evidence="3" id="KW-1185">Reference proteome</keyword>
<evidence type="ECO:0000313" key="3">
    <source>
        <dbReference type="Proteomes" id="UP000018850"/>
    </source>
</evidence>
<dbReference type="AlphaFoldDB" id="W2UPY7"/>
<keyword evidence="1" id="KW-0472">Membrane</keyword>
<protein>
    <submittedName>
        <fullName evidence="2">Uncharacterized protein</fullName>
    </submittedName>
</protein>
<evidence type="ECO:0000256" key="1">
    <source>
        <dbReference type="SAM" id="Phobius"/>
    </source>
</evidence>
<evidence type="ECO:0000313" key="2">
    <source>
        <dbReference type="EMBL" id="ETN95367.1"/>
    </source>
</evidence>
<sequence>MQVLHNTIYYIYILTVSMFSYHTILRHNTIEETTSELT</sequence>
<feature type="transmembrane region" description="Helical" evidence="1">
    <location>
        <begin position="7"/>
        <end position="25"/>
    </location>
</feature>
<organism evidence="2 3">
    <name type="scientific">Zhouia amylolytica AD3</name>
    <dbReference type="NCBI Taxonomy" id="1286632"/>
    <lineage>
        <taxon>Bacteria</taxon>
        <taxon>Pseudomonadati</taxon>
        <taxon>Bacteroidota</taxon>
        <taxon>Flavobacteriia</taxon>
        <taxon>Flavobacteriales</taxon>
        <taxon>Flavobacteriaceae</taxon>
        <taxon>Zhouia</taxon>
    </lineage>
</organism>
<reference evidence="2 3" key="2">
    <citation type="journal article" date="2016" name="Genome Announc.">
        <title>Draft Genome Sequence of Zhouia amylolytica AD3, Isolated from Tidal Flat Sediment.</title>
        <authorList>
            <person name="Jia B."/>
            <person name="Jin H.M."/>
            <person name="Lee H.J."/>
            <person name="Jeon C.O."/>
        </authorList>
    </citation>
    <scope>NUCLEOTIDE SEQUENCE [LARGE SCALE GENOMIC DNA]</scope>
    <source>
        <strain evidence="2 3">AD3</strain>
    </source>
</reference>
<gene>
    <name evidence="2" type="ORF">P278_10890</name>
</gene>
<keyword evidence="1" id="KW-0812">Transmembrane</keyword>
<accession>W2UPY7</accession>
<reference evidence="3" key="1">
    <citation type="submission" date="2013-11" db="EMBL/GenBank/DDBJ databases">
        <title>Draft genome sequence from a member of Zhouia, isolated tidal flat.</title>
        <authorList>
            <person name="Jin H."/>
            <person name="Jeon C.O."/>
        </authorList>
    </citation>
    <scope>NUCLEOTIDE SEQUENCE [LARGE SCALE GENOMIC DNA]</scope>
    <source>
        <strain evidence="3">AD3</strain>
    </source>
</reference>
<name>W2UPY7_9FLAO</name>
<comment type="caution">
    <text evidence="2">The sequence shown here is derived from an EMBL/GenBank/DDBJ whole genome shotgun (WGS) entry which is preliminary data.</text>
</comment>
<proteinExistence type="predicted"/>
<dbReference type="Proteomes" id="UP000018850">
    <property type="component" value="Unassembled WGS sequence"/>
</dbReference>
<keyword evidence="1" id="KW-1133">Transmembrane helix</keyword>
<dbReference type="EMBL" id="AYXY01000019">
    <property type="protein sequence ID" value="ETN95367.1"/>
    <property type="molecule type" value="Genomic_DNA"/>
</dbReference>